<dbReference type="AlphaFoldDB" id="A0A448WUM7"/>
<keyword evidence="2" id="KW-1185">Reference proteome</keyword>
<name>A0A448WUM7_9PLAT</name>
<sequence length="88" mass="9385">MDTEEAVYYHTSVWWSTGWGSSVLGCADAPTGVLELSANFTDRGFPERQTHLHGESVSGGRSHSAVRTELLGGGETLRLPGHARMVGG</sequence>
<evidence type="ECO:0000313" key="1">
    <source>
        <dbReference type="EMBL" id="VEL20668.1"/>
    </source>
</evidence>
<dbReference type="Proteomes" id="UP000784294">
    <property type="component" value="Unassembled WGS sequence"/>
</dbReference>
<organism evidence="1 2">
    <name type="scientific">Protopolystoma xenopodis</name>
    <dbReference type="NCBI Taxonomy" id="117903"/>
    <lineage>
        <taxon>Eukaryota</taxon>
        <taxon>Metazoa</taxon>
        <taxon>Spiralia</taxon>
        <taxon>Lophotrochozoa</taxon>
        <taxon>Platyhelminthes</taxon>
        <taxon>Monogenea</taxon>
        <taxon>Polyopisthocotylea</taxon>
        <taxon>Polystomatidea</taxon>
        <taxon>Polystomatidae</taxon>
        <taxon>Protopolystoma</taxon>
    </lineage>
</organism>
<comment type="caution">
    <text evidence="1">The sequence shown here is derived from an EMBL/GenBank/DDBJ whole genome shotgun (WGS) entry which is preliminary data.</text>
</comment>
<accession>A0A448WUM7</accession>
<reference evidence="1" key="1">
    <citation type="submission" date="2018-11" db="EMBL/GenBank/DDBJ databases">
        <authorList>
            <consortium name="Pathogen Informatics"/>
        </authorList>
    </citation>
    <scope>NUCLEOTIDE SEQUENCE</scope>
</reference>
<gene>
    <name evidence="1" type="ORF">PXEA_LOCUS14108</name>
</gene>
<dbReference type="EMBL" id="CAAALY010047504">
    <property type="protein sequence ID" value="VEL20668.1"/>
    <property type="molecule type" value="Genomic_DNA"/>
</dbReference>
<evidence type="ECO:0000313" key="2">
    <source>
        <dbReference type="Proteomes" id="UP000784294"/>
    </source>
</evidence>
<proteinExistence type="predicted"/>
<protein>
    <submittedName>
        <fullName evidence="1">Uncharacterized protein</fullName>
    </submittedName>
</protein>